<keyword evidence="3" id="KW-1185">Reference proteome</keyword>
<dbReference type="AlphaFoldDB" id="A0A6S6QNZ7"/>
<dbReference type="KEGG" id="tso:IZ6_14140"/>
<evidence type="ECO:0000256" key="1">
    <source>
        <dbReference type="SAM" id="MobiDB-lite"/>
    </source>
</evidence>
<dbReference type="Proteomes" id="UP000515317">
    <property type="component" value="Chromosome"/>
</dbReference>
<organism evidence="2 3">
    <name type="scientific">Terrihabitans soli</name>
    <dbReference type="NCBI Taxonomy" id="708113"/>
    <lineage>
        <taxon>Bacteria</taxon>
        <taxon>Pseudomonadati</taxon>
        <taxon>Pseudomonadota</taxon>
        <taxon>Alphaproteobacteria</taxon>
        <taxon>Hyphomicrobiales</taxon>
        <taxon>Terrihabitans</taxon>
    </lineage>
</organism>
<name>A0A6S6QNZ7_9HYPH</name>
<accession>A0A6S6QNZ7</accession>
<proteinExistence type="predicted"/>
<feature type="region of interest" description="Disordered" evidence="1">
    <location>
        <begin position="1"/>
        <end position="45"/>
    </location>
</feature>
<gene>
    <name evidence="2" type="ORF">IZ6_14140</name>
</gene>
<evidence type="ECO:0000313" key="2">
    <source>
        <dbReference type="EMBL" id="BCJ90679.1"/>
    </source>
</evidence>
<dbReference type="EMBL" id="AP023361">
    <property type="protein sequence ID" value="BCJ90679.1"/>
    <property type="molecule type" value="Genomic_DNA"/>
</dbReference>
<reference evidence="2 3" key="1">
    <citation type="submission" date="2020-08" db="EMBL/GenBank/DDBJ databases">
        <title>Genome sequence of Rhizobiales bacterium strain IZ6.</title>
        <authorList>
            <person name="Nakai R."/>
            <person name="Naganuma T."/>
        </authorList>
    </citation>
    <scope>NUCLEOTIDE SEQUENCE [LARGE SCALE GENOMIC DNA]</scope>
    <source>
        <strain evidence="2 3">IZ6</strain>
    </source>
</reference>
<sequence>MGPLAATAEGRPRGSRGLGLAEHRDDEPEKSAGNAEREQSEREFLTDIFPEHVSLLKGLAL</sequence>
<protein>
    <submittedName>
        <fullName evidence="2">Uncharacterized protein</fullName>
    </submittedName>
</protein>
<evidence type="ECO:0000313" key="3">
    <source>
        <dbReference type="Proteomes" id="UP000515317"/>
    </source>
</evidence>
<feature type="compositionally biased region" description="Basic and acidic residues" evidence="1">
    <location>
        <begin position="21"/>
        <end position="45"/>
    </location>
</feature>